<accession>A0A225APE4</accession>
<name>A0A225APE4_TALAT</name>
<dbReference type="RefSeq" id="XP_020121474.1">
    <property type="nucleotide sequence ID" value="XM_020266051.1"/>
</dbReference>
<protein>
    <recommendedName>
        <fullName evidence="8">Kelch repeat-containing protein</fullName>
    </recommendedName>
</protein>
<keyword evidence="1" id="KW-0880">Kelch repeat</keyword>
<keyword evidence="5" id="KW-0732">Signal</keyword>
<reference evidence="6 7" key="1">
    <citation type="submission" date="2015-06" db="EMBL/GenBank/DDBJ databases">
        <title>Talaromyces atroroseus IBT 11181 draft genome.</title>
        <authorList>
            <person name="Rasmussen K.B."/>
            <person name="Rasmussen S."/>
            <person name="Petersen B."/>
            <person name="Sicheritz-Ponten T."/>
            <person name="Mortensen U.H."/>
            <person name="Thrane U."/>
        </authorList>
    </citation>
    <scope>NUCLEOTIDE SEQUENCE [LARGE SCALE GENOMIC DNA]</scope>
    <source>
        <strain evidence="6 7">IBT 11181</strain>
    </source>
</reference>
<evidence type="ECO:0000256" key="3">
    <source>
        <dbReference type="SAM" id="MobiDB-lite"/>
    </source>
</evidence>
<keyword evidence="4" id="KW-0472">Membrane</keyword>
<dbReference type="PANTHER" id="PTHR46228:SF2">
    <property type="entry name" value="KELCH REPEAT PROTEIN (AFU_ORTHOLOGUE AFUA_4G14350)"/>
    <property type="match status" value="1"/>
</dbReference>
<keyword evidence="4" id="KW-0812">Transmembrane</keyword>
<feature type="compositionally biased region" description="Basic and acidic residues" evidence="3">
    <location>
        <begin position="738"/>
        <end position="750"/>
    </location>
</feature>
<feature type="signal peptide" evidence="5">
    <location>
        <begin position="1"/>
        <end position="20"/>
    </location>
</feature>
<evidence type="ECO:0000256" key="4">
    <source>
        <dbReference type="SAM" id="Phobius"/>
    </source>
</evidence>
<feature type="compositionally biased region" description="Polar residues" evidence="3">
    <location>
        <begin position="681"/>
        <end position="708"/>
    </location>
</feature>
<dbReference type="STRING" id="1441469.A0A225APE4"/>
<evidence type="ECO:0000256" key="2">
    <source>
        <dbReference type="ARBA" id="ARBA00022737"/>
    </source>
</evidence>
<comment type="caution">
    <text evidence="6">The sequence shown here is derived from an EMBL/GenBank/DDBJ whole genome shotgun (WGS) entry which is preliminary data.</text>
</comment>
<proteinExistence type="predicted"/>
<dbReference type="AlphaFoldDB" id="A0A225APE4"/>
<keyword evidence="7" id="KW-1185">Reference proteome</keyword>
<organism evidence="6 7">
    <name type="scientific">Talaromyces atroroseus</name>
    <dbReference type="NCBI Taxonomy" id="1441469"/>
    <lineage>
        <taxon>Eukaryota</taxon>
        <taxon>Fungi</taxon>
        <taxon>Dikarya</taxon>
        <taxon>Ascomycota</taxon>
        <taxon>Pezizomycotina</taxon>
        <taxon>Eurotiomycetes</taxon>
        <taxon>Eurotiomycetidae</taxon>
        <taxon>Eurotiales</taxon>
        <taxon>Trichocomaceae</taxon>
        <taxon>Talaromyces</taxon>
        <taxon>Talaromyces sect. Trachyspermi</taxon>
    </lineage>
</organism>
<feature type="region of interest" description="Disordered" evidence="3">
    <location>
        <begin position="729"/>
        <end position="750"/>
    </location>
</feature>
<dbReference type="EMBL" id="LFMY01000004">
    <property type="protein sequence ID" value="OKL61353.1"/>
    <property type="molecule type" value="Genomic_DNA"/>
</dbReference>
<keyword evidence="4" id="KW-1133">Transmembrane helix</keyword>
<dbReference type="SUPFAM" id="SSF50965">
    <property type="entry name" value="Galactose oxidase, central domain"/>
    <property type="match status" value="1"/>
</dbReference>
<gene>
    <name evidence="6" type="ORF">UA08_03720</name>
</gene>
<evidence type="ECO:0000313" key="6">
    <source>
        <dbReference type="EMBL" id="OKL61353.1"/>
    </source>
</evidence>
<sequence>MHLLWTVAILAWVISDCACGLDWQNEVNVSMCSWAQFRGNLDGLIYTLNLGQPFNQTTNLTSLFQTLSKTGGLASNNIAPNYVDGVMFANDDELITYGGLMSLSNSSSPPAADSDLGYEAYEYGPARQSWSPGFIAKELPANITRYITNGAGVSAPSENMGYYFSGMRAADWGPIYYDIEGSADTLASTLISVNMTVMRDETWSNQTLPSSVPARANAELAWVPVGENGLLVAVGGVIDPASLTAAQGLNDSQANTSSQVSPTFMETVSIYDITSQEWHLQNTTGDIPPQLTMFCSVVAPAQDGSSFNIYIYGGYNGINQSSIPSDDVYILSVPQMVWTHAYTGQSNHGRSGHECIRVYPDQMMVLGGAYAGNPIICLDGGIIEVFNLNNLEFQDSYDPRVWNEYVVPDAVTANIGGNGNGSATVLAPSSLSSLFATEYTKTIATYYPYALQTPNVTSTPSSTPEPTTITIHNNSGGLPAWVGPVLGVVLGLIVIAAAVIFFLLWRRRRTGRGAGGSETPTNSSKIKGFVLRWLYGTTPQDEKGQTEIGADDIDGATVVSSKTHERHISEAGSVGLHEMEGPGTPIYELGSNTQGPNWGDMHWSQPQGSSPLVSPTIDEMMSHSRADGPLPTTGPIVETATTRHTQRYMPQASNPSSGHRSDESNISEIGSSDSGRPLHNEQVSDNSVSISASQDGSSTEVSNREQTATVVTVMRNRIHTVHEVDELGEIGPLDESSDVSRRQRNLTELE</sequence>
<feature type="region of interest" description="Disordered" evidence="3">
    <location>
        <begin position="641"/>
        <end position="708"/>
    </location>
</feature>
<evidence type="ECO:0000256" key="5">
    <source>
        <dbReference type="SAM" id="SignalP"/>
    </source>
</evidence>
<feature type="chain" id="PRO_5013188991" description="Kelch repeat-containing protein" evidence="5">
    <location>
        <begin position="21"/>
        <end position="750"/>
    </location>
</feature>
<dbReference type="Proteomes" id="UP000214365">
    <property type="component" value="Unassembled WGS sequence"/>
</dbReference>
<dbReference type="OrthoDB" id="540004at2759"/>
<dbReference type="Gene3D" id="2.120.10.80">
    <property type="entry name" value="Kelch-type beta propeller"/>
    <property type="match status" value="1"/>
</dbReference>
<evidence type="ECO:0008006" key="8">
    <source>
        <dbReference type="Google" id="ProtNLM"/>
    </source>
</evidence>
<dbReference type="GeneID" id="31003475"/>
<dbReference type="PANTHER" id="PTHR46228">
    <property type="entry name" value="KELCH DOMAIN-CONTAINING PROTEIN"/>
    <property type="match status" value="1"/>
</dbReference>
<dbReference type="InterPro" id="IPR015915">
    <property type="entry name" value="Kelch-typ_b-propeller"/>
</dbReference>
<feature type="transmembrane region" description="Helical" evidence="4">
    <location>
        <begin position="481"/>
        <end position="505"/>
    </location>
</feature>
<evidence type="ECO:0000256" key="1">
    <source>
        <dbReference type="ARBA" id="ARBA00022441"/>
    </source>
</evidence>
<dbReference type="InterPro" id="IPR011043">
    <property type="entry name" value="Gal_Oxase/kelch_b-propeller"/>
</dbReference>
<keyword evidence="2" id="KW-0677">Repeat</keyword>
<feature type="compositionally biased region" description="Polar residues" evidence="3">
    <location>
        <begin position="651"/>
        <end position="674"/>
    </location>
</feature>
<evidence type="ECO:0000313" key="7">
    <source>
        <dbReference type="Proteomes" id="UP000214365"/>
    </source>
</evidence>